<dbReference type="EMBL" id="CP012752">
    <property type="protein sequence ID" value="ALG15008.1"/>
    <property type="molecule type" value="Genomic_DNA"/>
</dbReference>
<name>A0A0N9IIW2_9PSEU</name>
<dbReference type="AlphaFoldDB" id="A0A0N9IIW2"/>
<evidence type="ECO:0000256" key="2">
    <source>
        <dbReference type="ARBA" id="ARBA00022857"/>
    </source>
</evidence>
<proteinExistence type="inferred from homology"/>
<organism evidence="4 5">
    <name type="scientific">Kibdelosporangium phytohabitans</name>
    <dbReference type="NCBI Taxonomy" id="860235"/>
    <lineage>
        <taxon>Bacteria</taxon>
        <taxon>Bacillati</taxon>
        <taxon>Actinomycetota</taxon>
        <taxon>Actinomycetes</taxon>
        <taxon>Pseudonocardiales</taxon>
        <taxon>Pseudonocardiaceae</taxon>
        <taxon>Kibdelosporangium</taxon>
    </lineage>
</organism>
<reference evidence="4 5" key="1">
    <citation type="submission" date="2015-07" db="EMBL/GenBank/DDBJ databases">
        <title>Genome sequencing of Kibdelosporangium phytohabitans.</title>
        <authorList>
            <person name="Qin S."/>
            <person name="Xing K."/>
        </authorList>
    </citation>
    <scope>NUCLEOTIDE SEQUENCE [LARGE SCALE GENOMIC DNA]</scope>
    <source>
        <strain evidence="4 5">KLBMP1111</strain>
    </source>
</reference>
<sequence>MAAAGAQLVVGDFDDPATLPPAFDGAEAVFAIPPGAHTNPQLEAARGIALVDTAARAGIDQVVFSTVASMSATSQSATAKAQIEQYLHDHIARPTVLRPVRFMTNYLGVGSIGIDGITDGVNRHLFPPHEPMQVIALEDIAEFAALAFAQPARFAGRTLELAGDQPTPVEAAAAISEATGIPVRYEQLTDAEAAVLGPEVARTKASWAAGARWHADIETLRVIHPGLRTFASWLAESGAAVIRSALQDGKSRST</sequence>
<protein>
    <submittedName>
        <fullName evidence="4">NmrA family transcriptional regulator</fullName>
    </submittedName>
</protein>
<keyword evidence="5" id="KW-1185">Reference proteome</keyword>
<dbReference type="Pfam" id="PF05368">
    <property type="entry name" value="NmrA"/>
    <property type="match status" value="1"/>
</dbReference>
<accession>A0A0N9IIW2</accession>
<dbReference type="STRING" id="860235.AOZ06_23710"/>
<keyword evidence="2" id="KW-0521">NADP</keyword>
<dbReference type="PANTHER" id="PTHR42748:SF7">
    <property type="entry name" value="NMRA LIKE REDOX SENSOR 1-RELATED"/>
    <property type="match status" value="1"/>
</dbReference>
<dbReference type="PANTHER" id="PTHR42748">
    <property type="entry name" value="NITROGEN METABOLITE REPRESSION PROTEIN NMRA FAMILY MEMBER"/>
    <property type="match status" value="1"/>
</dbReference>
<dbReference type="InterPro" id="IPR036291">
    <property type="entry name" value="NAD(P)-bd_dom_sf"/>
</dbReference>
<dbReference type="KEGG" id="kphy:AOZ06_23710"/>
<evidence type="ECO:0000313" key="5">
    <source>
        <dbReference type="Proteomes" id="UP000063699"/>
    </source>
</evidence>
<dbReference type="InterPro" id="IPR051164">
    <property type="entry name" value="NmrA-like_oxidored"/>
</dbReference>
<gene>
    <name evidence="4" type="ORF">AOZ06_23710</name>
</gene>
<evidence type="ECO:0000259" key="3">
    <source>
        <dbReference type="Pfam" id="PF05368"/>
    </source>
</evidence>
<dbReference type="Proteomes" id="UP000063699">
    <property type="component" value="Chromosome"/>
</dbReference>
<dbReference type="Gene3D" id="3.90.25.10">
    <property type="entry name" value="UDP-galactose 4-epimerase, domain 1"/>
    <property type="match status" value="1"/>
</dbReference>
<feature type="domain" description="NmrA-like" evidence="3">
    <location>
        <begin position="2"/>
        <end position="191"/>
    </location>
</feature>
<dbReference type="SUPFAM" id="SSF51735">
    <property type="entry name" value="NAD(P)-binding Rossmann-fold domains"/>
    <property type="match status" value="1"/>
</dbReference>
<comment type="similarity">
    <text evidence="1">Belongs to the NmrA-type oxidoreductase family.</text>
</comment>
<dbReference type="Gene3D" id="3.40.50.720">
    <property type="entry name" value="NAD(P)-binding Rossmann-like Domain"/>
    <property type="match status" value="1"/>
</dbReference>
<dbReference type="InterPro" id="IPR008030">
    <property type="entry name" value="NmrA-like"/>
</dbReference>
<evidence type="ECO:0000256" key="1">
    <source>
        <dbReference type="ARBA" id="ARBA00006328"/>
    </source>
</evidence>
<evidence type="ECO:0000313" key="4">
    <source>
        <dbReference type="EMBL" id="ALG15008.1"/>
    </source>
</evidence>